<evidence type="ECO:0000313" key="4">
    <source>
        <dbReference type="Proteomes" id="UP000014480"/>
    </source>
</evidence>
<protein>
    <recommendedName>
        <fullName evidence="2">MIT domain-containing protein</fullName>
    </recommendedName>
</protein>
<evidence type="ECO:0000313" key="3">
    <source>
        <dbReference type="EMBL" id="TDZ21827.1"/>
    </source>
</evidence>
<dbReference type="PANTHER" id="PTHR37327:SF1">
    <property type="entry name" value="MICROTUBULE INTERACTING AND TRANSPORT DOMAIN-CONTAINING PROTEIN"/>
    <property type="match status" value="1"/>
</dbReference>
<comment type="caution">
    <text evidence="3">The sequence shown here is derived from an EMBL/GenBank/DDBJ whole genome shotgun (WGS) entry which is preliminary data.</text>
</comment>
<feature type="region of interest" description="Disordered" evidence="1">
    <location>
        <begin position="459"/>
        <end position="479"/>
    </location>
</feature>
<dbReference type="Proteomes" id="UP000014480">
    <property type="component" value="Unassembled WGS sequence"/>
</dbReference>
<dbReference type="STRING" id="1213857.A0A484FXL4"/>
<dbReference type="Pfam" id="PF04212">
    <property type="entry name" value="MIT"/>
    <property type="match status" value="1"/>
</dbReference>
<dbReference type="AlphaFoldDB" id="A0A484FXL4"/>
<feature type="region of interest" description="Disordered" evidence="1">
    <location>
        <begin position="492"/>
        <end position="541"/>
    </location>
</feature>
<dbReference type="InterPro" id="IPR036181">
    <property type="entry name" value="MIT_dom_sf"/>
</dbReference>
<reference evidence="4" key="1">
    <citation type="journal article" date="2013" name="New Phytol.">
        <title>Comparative genomic and transcriptomic analyses reveal the hemibiotrophic stage shift of Colletotrichum fungi.</title>
        <authorList>
            <person name="Gan P."/>
            <person name="Ikeda K."/>
            <person name="Irieda H."/>
            <person name="Narusaka M."/>
            <person name="O'Connell R.J."/>
            <person name="Narusaka Y."/>
            <person name="Takano Y."/>
            <person name="Kubo Y."/>
            <person name="Shirasu K."/>
        </authorList>
    </citation>
    <scope>NUCLEOTIDE SEQUENCE [LARGE SCALE GENOMIC DNA]</scope>
    <source>
        <strain evidence="4">104-T / ATCC 96160 / CBS 514.97 / LARS 414 / MAFF 240422</strain>
    </source>
</reference>
<dbReference type="SUPFAM" id="SSF116846">
    <property type="entry name" value="MIT domain"/>
    <property type="match status" value="1"/>
</dbReference>
<feature type="compositionally biased region" description="Polar residues" evidence="1">
    <location>
        <begin position="275"/>
        <end position="290"/>
    </location>
</feature>
<sequence length="578" mass="62705">MPTAGRVLTIYTSVAQALCLWPSPRFSAKASTDTTSLTARSRDRGNKPPSQKAMLSRALQKANTAVQLDNAQNFEGARQAYAEACDLLQQVLARTSTDEDRRKLEAIRRTYTSRIDELDQIAPLPGSGGKALPARPESLGFRLNPSLQFDHHADIEESSNLGTAALTRILNDGSRSPNIRDSPEISLSRTQGLADSKRGSSAKISDQYTLQSSFARSTPRKQASDEHLIFQLPGDDSQVPRPLSPHRRASPTLDGRNSPGGPVRSDFSLPATRPRPSNHTRNSSHESNSWLDPIDESGGSTTSSVHSRSSSLNVRRKHIRAASGATEAEFDAALDAAVEAAYDDGYEPMDFSDTDNFLTDNSVVDKSLRKVEMATARTAPEEKVAMNTADEGESRIEDFNTQGNDDFHEDFYDEAKRVLARHSHSSDLASSTSWQIPASADSASRLESIPSSVDAVLTSTSHDSSKRPNTSVSAKASSFSWRRLRSKGSAAGLSNTFNAKNANLDGAKESPGLETLPMTDHPTSRPTRRDPSNAQYTGPNASYMGSLARLLDAAQTIDQIARQVEDPGLRHADKTQPT</sequence>
<dbReference type="EMBL" id="AMCV02000012">
    <property type="protein sequence ID" value="TDZ21827.1"/>
    <property type="molecule type" value="Genomic_DNA"/>
</dbReference>
<keyword evidence="4" id="KW-1185">Reference proteome</keyword>
<dbReference type="Gene3D" id="1.20.58.80">
    <property type="entry name" value="Phosphotransferase system, lactose/cellobiose-type IIA subunit"/>
    <property type="match status" value="1"/>
</dbReference>
<dbReference type="PANTHER" id="PTHR37327">
    <property type="entry name" value="CHROMOSOME 1, WHOLE GENOME SHOTGUN SEQUENCE"/>
    <property type="match status" value="1"/>
</dbReference>
<reference evidence="4" key="2">
    <citation type="journal article" date="2019" name="Mol. Plant Microbe Interact.">
        <title>Genome sequence resources for four phytopathogenic fungi from the Colletotrichum orbiculare species complex.</title>
        <authorList>
            <person name="Gan P."/>
            <person name="Tsushima A."/>
            <person name="Narusaka M."/>
            <person name="Narusaka Y."/>
            <person name="Takano Y."/>
            <person name="Kubo Y."/>
            <person name="Shirasu K."/>
        </authorList>
    </citation>
    <scope>GENOME REANNOTATION</scope>
    <source>
        <strain evidence="4">104-T / ATCC 96160 / CBS 514.97 / LARS 414 / MAFF 240422</strain>
    </source>
</reference>
<feature type="region of interest" description="Disordered" evidence="1">
    <location>
        <begin position="172"/>
        <end position="315"/>
    </location>
</feature>
<evidence type="ECO:0000256" key="1">
    <source>
        <dbReference type="SAM" id="MobiDB-lite"/>
    </source>
</evidence>
<feature type="compositionally biased region" description="Low complexity" evidence="1">
    <location>
        <begin position="297"/>
        <end position="311"/>
    </location>
</feature>
<gene>
    <name evidence="3" type="ORF">Cob_v005241</name>
</gene>
<organism evidence="3 4">
    <name type="scientific">Colletotrichum orbiculare (strain 104-T / ATCC 96160 / CBS 514.97 / LARS 414 / MAFF 240422)</name>
    <name type="common">Cucumber anthracnose fungus</name>
    <name type="synonym">Colletotrichum lagenarium</name>
    <dbReference type="NCBI Taxonomy" id="1213857"/>
    <lineage>
        <taxon>Eukaryota</taxon>
        <taxon>Fungi</taxon>
        <taxon>Dikarya</taxon>
        <taxon>Ascomycota</taxon>
        <taxon>Pezizomycotina</taxon>
        <taxon>Sordariomycetes</taxon>
        <taxon>Hypocreomycetidae</taxon>
        <taxon>Glomerellales</taxon>
        <taxon>Glomerellaceae</taxon>
        <taxon>Colletotrichum</taxon>
        <taxon>Colletotrichum orbiculare species complex</taxon>
    </lineage>
</organism>
<feature type="compositionally biased region" description="Polar residues" evidence="1">
    <location>
        <begin position="202"/>
        <end position="216"/>
    </location>
</feature>
<name>A0A484FXL4_COLOR</name>
<dbReference type="OrthoDB" id="2245455at2759"/>
<accession>A0A484FXL4</accession>
<feature type="compositionally biased region" description="Polar residues" evidence="1">
    <location>
        <begin position="173"/>
        <end position="193"/>
    </location>
</feature>
<evidence type="ECO:0000259" key="2">
    <source>
        <dbReference type="Pfam" id="PF04212"/>
    </source>
</evidence>
<feature type="region of interest" description="Disordered" evidence="1">
    <location>
        <begin position="27"/>
        <end position="50"/>
    </location>
</feature>
<feature type="compositionally biased region" description="Polar residues" evidence="1">
    <location>
        <begin position="29"/>
        <end position="39"/>
    </location>
</feature>
<feature type="domain" description="MIT" evidence="2">
    <location>
        <begin position="55"/>
        <end position="119"/>
    </location>
</feature>
<feature type="compositionally biased region" description="Polar residues" evidence="1">
    <location>
        <begin position="492"/>
        <end position="501"/>
    </location>
</feature>
<proteinExistence type="predicted"/>
<dbReference type="InterPro" id="IPR007330">
    <property type="entry name" value="MIT_dom"/>
</dbReference>